<dbReference type="SUPFAM" id="SSF52058">
    <property type="entry name" value="L domain-like"/>
    <property type="match status" value="1"/>
</dbReference>
<dbReference type="InterPro" id="IPR017981">
    <property type="entry name" value="GPCR_2-like_7TM"/>
</dbReference>
<dbReference type="InterPro" id="IPR013783">
    <property type="entry name" value="Ig-like_fold"/>
</dbReference>
<evidence type="ECO:0000313" key="21">
    <source>
        <dbReference type="EMBL" id="KAK7870368.1"/>
    </source>
</evidence>
<feature type="domain" description="GAIN-B" evidence="17">
    <location>
        <begin position="513"/>
        <end position="708"/>
    </location>
</feature>
<dbReference type="Pfam" id="PF01825">
    <property type="entry name" value="GPS"/>
    <property type="match status" value="1"/>
</dbReference>
<dbReference type="InterPro" id="IPR003599">
    <property type="entry name" value="Ig_sub"/>
</dbReference>
<evidence type="ECO:0000256" key="9">
    <source>
        <dbReference type="ARBA" id="ARBA00023136"/>
    </source>
</evidence>
<reference evidence="21 22" key="1">
    <citation type="submission" date="2024-03" db="EMBL/GenBank/DDBJ databases">
        <title>The genome assembly and annotation of the cricket Gryllus longicercus Weissman &amp; Gray.</title>
        <authorList>
            <person name="Szrajer S."/>
            <person name="Gray D."/>
            <person name="Ylla G."/>
        </authorList>
    </citation>
    <scope>NUCLEOTIDE SEQUENCE [LARGE SCALE GENOMIC DNA]</scope>
    <source>
        <strain evidence="21">DAG 2021-001</strain>
        <tissue evidence="21">Whole body minus gut</tissue>
    </source>
</reference>
<feature type="transmembrane region" description="Helical" evidence="15">
    <location>
        <begin position="842"/>
        <end position="862"/>
    </location>
</feature>
<dbReference type="SMART" id="SM00082">
    <property type="entry name" value="LRRCT"/>
    <property type="match status" value="1"/>
</dbReference>
<feature type="compositionally biased region" description="Polar residues" evidence="14">
    <location>
        <begin position="945"/>
        <end position="955"/>
    </location>
</feature>
<dbReference type="Proteomes" id="UP001378592">
    <property type="component" value="Unassembled WGS sequence"/>
</dbReference>
<dbReference type="InterPro" id="IPR000832">
    <property type="entry name" value="GPCR_2_secretin-like"/>
</dbReference>
<proteinExistence type="inferred from homology"/>
<evidence type="ECO:0000256" key="1">
    <source>
        <dbReference type="ARBA" id="ARBA00004141"/>
    </source>
</evidence>
<dbReference type="PANTHER" id="PTHR45930:SF4">
    <property type="entry name" value="ADHESION G PROTEIN-COUPLED RECEPTOR A3"/>
    <property type="match status" value="1"/>
</dbReference>
<keyword evidence="22" id="KW-1185">Reference proteome</keyword>
<feature type="transmembrane region" description="Helical" evidence="15">
    <location>
        <begin position="1002"/>
        <end position="1026"/>
    </location>
</feature>
<feature type="domain" description="G-protein coupled receptors family 2 profile 2" evidence="19">
    <location>
        <begin position="721"/>
        <end position="1027"/>
    </location>
</feature>
<dbReference type="Pfam" id="PF13855">
    <property type="entry name" value="LRR_8"/>
    <property type="match status" value="1"/>
</dbReference>
<keyword evidence="11" id="KW-0675">Receptor</keyword>
<dbReference type="GO" id="GO:0005886">
    <property type="term" value="C:plasma membrane"/>
    <property type="evidence" value="ECO:0007669"/>
    <property type="project" value="TreeGrafter"/>
</dbReference>
<evidence type="ECO:0000259" key="20">
    <source>
        <dbReference type="PROSITE" id="PS50835"/>
    </source>
</evidence>
<dbReference type="Gene3D" id="2.60.40.10">
    <property type="entry name" value="Immunoglobulins"/>
    <property type="match status" value="1"/>
</dbReference>
<keyword evidence="13" id="KW-0393">Immunoglobulin domain</keyword>
<dbReference type="GO" id="GO:0004930">
    <property type="term" value="F:G protein-coupled receptor activity"/>
    <property type="evidence" value="ECO:0007669"/>
    <property type="project" value="UniProtKB-KW"/>
</dbReference>
<evidence type="ECO:0000256" key="13">
    <source>
        <dbReference type="ARBA" id="ARBA00023319"/>
    </source>
</evidence>
<sequence length="1474" mass="163279">MMKWGVQEKDFFISVLVLLYSIQVIVCMEDDTPCPVMCKCSKTSTRVKIKCMKVERMEELDLQKAPSNVIQLDLSENFLTKIPSESFAFSSMKLLQKLNLSRNVIEFIDSDAFGNLTNLKRLDISHNKLQNLGSSVFNGLESLERLSVSQNHFVRISEGSFDPLLSLKQLDLSGNPLHCDCKLLWLIEWIQNSSVKLAPSPKCSSPSSLRGQPIRKLSTEHGVLCDLSLGSSGQQLELKPAHNQVVFEGDPLQLRCSVPSIFENRNEVRLTWLWGSQDALSAFEEIEIEDQYYSDRGLIESSLTIKHLLQEHSGQWFCQLTSEYGNHTQAIRVIVISDKTQYCPQKETVTNKGRFLWPKTVVGFTVELPCKPQEPGVATTLKAQYTCSSEGNWDYLNTSVCPYTSETTKILEQFSHVNLSISTEAILKSATRLKNFIGNGKQLHDKMDIVFISKVIENYIMYITKEKELGGLLVDIVSTVMNLPKDLIKAAQLEDHACSRMVNAVENVAEFTSSLQSHKSNLAMEVNRVKRETFAGLSCTWFVHSSKLSGRWFHCSTSNTTALFGGTRVVEASVQIPPSLFYQLEKQGISTSQPQQLLVSMYENNNFFPKMDSEDDREVESCVIGTKLVGQEVQNLTEPVYVMFRAPDSLYHYSDSPLPVWWDSSLDNGLGGWNKNGCNLSHYLHGLLVFQCNRLGYFGLLQKKDSFYTSTVRTGAKFRFSHPVVYIGSFVCIVCLTAAIVTYALCHASIQMSKKAKHSLTNTWIAMALLCFMYSTGIHQTEDIKVCQGVGLVLHYLSLSSLLWMTVTASNMYKKLTKSDSLDTLPEDELPPDQPVAQKPLLGLYLVGWGIALIVCGISGAVNMPLYASHWHCFLSTGPSLGAVFVPAGILISFLVVMFLLIHCAARNIDANGQHSEGTQVTENVDLDMLDSNITSNGVGERTSLHSTSAPTASSEVEDPEHSPLMQLKAHVIVLLLYIFTWTSASLATAKPFKNYISYEETAFSILYGFLSTGLGSFVLFFYCIARSDVRSQWHLVRCWCKKKRGRCCRTRSISDTNPSLPHTQPVPTTVIAHSGGVVVSSTNSVNSSSHKSQNSNAAKAATELNGIVQTMVKSDRDSGGSSENKSNVDLVVLHRQMYRSNNSVTTYTELSGASGAEMFYNPHQSTVARKFFRKQRRQAKAANLCSRRSGDGIRENGSSDPNTPAESAVFLSSEIDNSDGKKHINNCHRNDDIQNVGCIKDSSSKEPINESGMPLERLVIGAEEAPVFKSTHVGRDVRSSIEPVEEVSEEVTSLTAEVGETESDLQCGLTNGSADCVSELGSESVSCRTSNGALSTSYDTQNYRTDHCSWQEHLDIPSDMAGSDNGSYKSSDCNRSSNSFALCSERTHEGRSEKDEDYEGKPQLSSFTNLVSQNACLNGFNGNQISRDIPVSPCIESNPIKDQGINRNADGCVCDRSYPVGSDQFVNKRETSV</sequence>
<keyword evidence="10" id="KW-1015">Disulfide bond</keyword>
<evidence type="ECO:0000256" key="6">
    <source>
        <dbReference type="ARBA" id="ARBA00022737"/>
    </source>
</evidence>
<gene>
    <name evidence="21" type="ORF">R5R35_000539</name>
</gene>
<evidence type="ECO:0000256" key="2">
    <source>
        <dbReference type="ARBA" id="ARBA00007343"/>
    </source>
</evidence>
<dbReference type="Gene3D" id="1.20.1070.10">
    <property type="entry name" value="Rhodopsin 7-helix transmembrane proteins"/>
    <property type="match status" value="1"/>
</dbReference>
<feature type="signal peptide" evidence="16">
    <location>
        <begin position="1"/>
        <end position="27"/>
    </location>
</feature>
<accession>A0AAN9VU95</accession>
<evidence type="ECO:0000259" key="18">
    <source>
        <dbReference type="PROSITE" id="PS50227"/>
    </source>
</evidence>
<dbReference type="InterPro" id="IPR007110">
    <property type="entry name" value="Ig-like_dom"/>
</dbReference>
<evidence type="ECO:0000256" key="3">
    <source>
        <dbReference type="ARBA" id="ARBA00022614"/>
    </source>
</evidence>
<dbReference type="InterPro" id="IPR001611">
    <property type="entry name" value="Leu-rich_rpt"/>
</dbReference>
<name>A0AAN9VU95_9ORTH</name>
<dbReference type="GO" id="GO:0007166">
    <property type="term" value="P:cell surface receptor signaling pathway"/>
    <property type="evidence" value="ECO:0007669"/>
    <property type="project" value="InterPro"/>
</dbReference>
<keyword evidence="9 15" id="KW-0472">Membrane</keyword>
<feature type="transmembrane region" description="Helical" evidence="15">
    <location>
        <begin position="789"/>
        <end position="809"/>
    </location>
</feature>
<dbReference type="Gene3D" id="2.60.220.50">
    <property type="match status" value="1"/>
</dbReference>
<organism evidence="21 22">
    <name type="scientific">Gryllus longicercus</name>
    <dbReference type="NCBI Taxonomy" id="2509291"/>
    <lineage>
        <taxon>Eukaryota</taxon>
        <taxon>Metazoa</taxon>
        <taxon>Ecdysozoa</taxon>
        <taxon>Arthropoda</taxon>
        <taxon>Hexapoda</taxon>
        <taxon>Insecta</taxon>
        <taxon>Pterygota</taxon>
        <taxon>Neoptera</taxon>
        <taxon>Polyneoptera</taxon>
        <taxon>Orthoptera</taxon>
        <taxon>Ensifera</taxon>
        <taxon>Gryllidea</taxon>
        <taxon>Grylloidea</taxon>
        <taxon>Gryllidae</taxon>
        <taxon>Gryllinae</taxon>
        <taxon>Gryllus</taxon>
    </lineage>
</organism>
<dbReference type="Pfam" id="PF26588">
    <property type="entry name" value="GAIN_ADGRA3"/>
    <property type="match status" value="1"/>
</dbReference>
<dbReference type="InterPro" id="IPR001879">
    <property type="entry name" value="GPCR_2_extracellular_dom"/>
</dbReference>
<keyword evidence="7 15" id="KW-1133">Transmembrane helix</keyword>
<dbReference type="EMBL" id="JAZDUA010000059">
    <property type="protein sequence ID" value="KAK7870368.1"/>
    <property type="molecule type" value="Genomic_DNA"/>
</dbReference>
<comment type="caution">
    <text evidence="21">The sequence shown here is derived from an EMBL/GenBank/DDBJ whole genome shotgun (WGS) entry which is preliminary data.</text>
</comment>
<feature type="transmembrane region" description="Helical" evidence="15">
    <location>
        <begin position="724"/>
        <end position="746"/>
    </location>
</feature>
<dbReference type="Pfam" id="PF00002">
    <property type="entry name" value="7tm_2"/>
    <property type="match status" value="1"/>
</dbReference>
<evidence type="ECO:0000256" key="5">
    <source>
        <dbReference type="ARBA" id="ARBA00022729"/>
    </source>
</evidence>
<feature type="transmembrane region" description="Helical" evidence="15">
    <location>
        <begin position="972"/>
        <end position="990"/>
    </location>
</feature>
<evidence type="ECO:0008006" key="23">
    <source>
        <dbReference type="Google" id="ProtNLM"/>
    </source>
</evidence>
<evidence type="ECO:0000256" key="10">
    <source>
        <dbReference type="ARBA" id="ARBA00023157"/>
    </source>
</evidence>
<dbReference type="SMART" id="SM00409">
    <property type="entry name" value="IG"/>
    <property type="match status" value="1"/>
</dbReference>
<feature type="chain" id="PRO_5042811909" description="Adhesion G protein-coupled receptor A3" evidence="16">
    <location>
        <begin position="28"/>
        <end position="1474"/>
    </location>
</feature>
<evidence type="ECO:0000313" key="22">
    <source>
        <dbReference type="Proteomes" id="UP001378592"/>
    </source>
</evidence>
<evidence type="ECO:0000259" key="19">
    <source>
        <dbReference type="PROSITE" id="PS50261"/>
    </source>
</evidence>
<evidence type="ECO:0000256" key="11">
    <source>
        <dbReference type="ARBA" id="ARBA00023170"/>
    </source>
</evidence>
<evidence type="ECO:0000256" key="12">
    <source>
        <dbReference type="ARBA" id="ARBA00023224"/>
    </source>
</evidence>
<dbReference type="InterPro" id="IPR051963">
    <property type="entry name" value="Adhesion_GPCR_A"/>
</dbReference>
<dbReference type="InterPro" id="IPR057244">
    <property type="entry name" value="GAIN_B"/>
</dbReference>
<feature type="domain" description="Ig-like" evidence="20">
    <location>
        <begin position="234"/>
        <end position="337"/>
    </location>
</feature>
<dbReference type="PROSITE" id="PS51450">
    <property type="entry name" value="LRR"/>
    <property type="match status" value="1"/>
</dbReference>
<dbReference type="InterPro" id="IPR058808">
    <property type="entry name" value="GAIN_ADGRA2/3"/>
</dbReference>
<feature type="transmembrane region" description="Helical" evidence="15">
    <location>
        <begin position="882"/>
        <end position="902"/>
    </location>
</feature>
<dbReference type="InterPro" id="IPR036179">
    <property type="entry name" value="Ig-like_dom_sf"/>
</dbReference>
<dbReference type="SUPFAM" id="SSF111418">
    <property type="entry name" value="Hormone receptor domain"/>
    <property type="match status" value="1"/>
</dbReference>
<evidence type="ECO:0000256" key="14">
    <source>
        <dbReference type="SAM" id="MobiDB-lite"/>
    </source>
</evidence>
<dbReference type="InterPro" id="IPR046338">
    <property type="entry name" value="GAIN_dom_sf"/>
</dbReference>
<keyword evidence="5 16" id="KW-0732">Signal</keyword>
<comment type="subcellular location">
    <subcellularLocation>
        <location evidence="1">Membrane</location>
        <topology evidence="1">Multi-pass membrane protein</topology>
    </subcellularLocation>
</comment>
<evidence type="ECO:0000256" key="16">
    <source>
        <dbReference type="SAM" id="SignalP"/>
    </source>
</evidence>
<keyword evidence="6" id="KW-0677">Repeat</keyword>
<dbReference type="SMART" id="SM00369">
    <property type="entry name" value="LRR_TYP"/>
    <property type="match status" value="4"/>
</dbReference>
<keyword evidence="4 15" id="KW-0812">Transmembrane</keyword>
<keyword evidence="3" id="KW-0433">Leucine-rich repeat</keyword>
<dbReference type="PROSITE" id="PS50261">
    <property type="entry name" value="G_PROTEIN_RECEP_F2_4"/>
    <property type="match status" value="1"/>
</dbReference>
<evidence type="ECO:0000256" key="15">
    <source>
        <dbReference type="SAM" id="Phobius"/>
    </source>
</evidence>
<dbReference type="PROSITE" id="PS50221">
    <property type="entry name" value="GAIN_B"/>
    <property type="match status" value="1"/>
</dbReference>
<dbReference type="SUPFAM" id="SSF48726">
    <property type="entry name" value="Immunoglobulin"/>
    <property type="match status" value="1"/>
</dbReference>
<dbReference type="PROSITE" id="PS50227">
    <property type="entry name" value="G_PROTEIN_RECEP_F2_3"/>
    <property type="match status" value="1"/>
</dbReference>
<feature type="region of interest" description="Disordered" evidence="14">
    <location>
        <begin position="937"/>
        <end position="960"/>
    </location>
</feature>
<feature type="transmembrane region" description="Helical" evidence="15">
    <location>
        <begin position="758"/>
        <end position="777"/>
    </location>
</feature>
<keyword evidence="12" id="KW-0807">Transducer</keyword>
<dbReference type="PANTHER" id="PTHR45930">
    <property type="entry name" value="G-PROTEIN COUPLED RECEPTOR 124-LIKE PROTEIN"/>
    <property type="match status" value="1"/>
</dbReference>
<evidence type="ECO:0000256" key="4">
    <source>
        <dbReference type="ARBA" id="ARBA00022692"/>
    </source>
</evidence>
<dbReference type="Gene3D" id="3.80.10.10">
    <property type="entry name" value="Ribonuclease Inhibitor"/>
    <property type="match status" value="1"/>
</dbReference>
<dbReference type="InterPro" id="IPR003591">
    <property type="entry name" value="Leu-rich_rpt_typical-subtyp"/>
</dbReference>
<dbReference type="InterPro" id="IPR000203">
    <property type="entry name" value="GPS"/>
</dbReference>
<dbReference type="InterPro" id="IPR032675">
    <property type="entry name" value="LRR_dom_sf"/>
</dbReference>
<evidence type="ECO:0000259" key="17">
    <source>
        <dbReference type="PROSITE" id="PS50221"/>
    </source>
</evidence>
<keyword evidence="8" id="KW-0297">G-protein coupled receptor</keyword>
<dbReference type="PROSITE" id="PS50835">
    <property type="entry name" value="IG_LIKE"/>
    <property type="match status" value="1"/>
</dbReference>
<evidence type="ECO:0000256" key="7">
    <source>
        <dbReference type="ARBA" id="ARBA00022989"/>
    </source>
</evidence>
<dbReference type="InterPro" id="IPR036445">
    <property type="entry name" value="GPCR_2_extracell_dom_sf"/>
</dbReference>
<feature type="region of interest" description="Disordered" evidence="14">
    <location>
        <begin position="1180"/>
        <end position="1207"/>
    </location>
</feature>
<feature type="domain" description="G-protein coupled receptors family 2 profile 1" evidence="18">
    <location>
        <begin position="317"/>
        <end position="405"/>
    </location>
</feature>
<evidence type="ECO:0000256" key="8">
    <source>
        <dbReference type="ARBA" id="ARBA00023040"/>
    </source>
</evidence>
<feature type="compositionally biased region" description="Polar residues" evidence="14">
    <location>
        <begin position="1197"/>
        <end position="1206"/>
    </location>
</feature>
<dbReference type="InterPro" id="IPR000483">
    <property type="entry name" value="Cys-rich_flank_reg_C"/>
</dbReference>
<protein>
    <recommendedName>
        <fullName evidence="23">Adhesion G protein-coupled receptor A3</fullName>
    </recommendedName>
</protein>
<comment type="similarity">
    <text evidence="2">Belongs to the G-protein coupled receptor 2 family. Adhesion G-protein coupled receptor (ADGR) subfamily.</text>
</comment>